<dbReference type="OrthoDB" id="6336569at2"/>
<keyword evidence="2" id="KW-0597">Phosphoprotein</keyword>
<dbReference type="Proteomes" id="UP000219285">
    <property type="component" value="Chromosome"/>
</dbReference>
<dbReference type="Pfam" id="PF01627">
    <property type="entry name" value="Hpt"/>
    <property type="match status" value="1"/>
</dbReference>
<feature type="modified residue" description="Phosphohistidine" evidence="2">
    <location>
        <position position="62"/>
    </location>
</feature>
<evidence type="ECO:0000256" key="2">
    <source>
        <dbReference type="PROSITE-ProRule" id="PRU00110"/>
    </source>
</evidence>
<dbReference type="PROSITE" id="PS50894">
    <property type="entry name" value="HPT"/>
    <property type="match status" value="1"/>
</dbReference>
<keyword evidence="5" id="KW-1185">Reference proteome</keyword>
<dbReference type="InterPro" id="IPR036641">
    <property type="entry name" value="HPT_dom_sf"/>
</dbReference>
<feature type="domain" description="HPt" evidence="3">
    <location>
        <begin position="23"/>
        <end position="114"/>
    </location>
</feature>
<dbReference type="AlphaFoldDB" id="A0A6M4MAF6"/>
<dbReference type="SUPFAM" id="SSF47226">
    <property type="entry name" value="Histidine-containing phosphotransfer domain, HPT domain"/>
    <property type="match status" value="1"/>
</dbReference>
<dbReference type="KEGG" id="apel:CA267_005020"/>
<dbReference type="GO" id="GO:0004672">
    <property type="term" value="F:protein kinase activity"/>
    <property type="evidence" value="ECO:0007669"/>
    <property type="project" value="UniProtKB-ARBA"/>
</dbReference>
<evidence type="ECO:0000313" key="5">
    <source>
        <dbReference type="Proteomes" id="UP000219285"/>
    </source>
</evidence>
<accession>A0A6M4MAF6</accession>
<protein>
    <submittedName>
        <fullName evidence="4">Hpt domain-containing protein</fullName>
    </submittedName>
</protein>
<reference evidence="4 5" key="2">
    <citation type="submission" date="2020-04" db="EMBL/GenBank/DDBJ databases">
        <title>Complete genome sequence of Alteromonas pelagimontana 5.12T.</title>
        <authorList>
            <person name="Sinha R.K."/>
            <person name="Krishnan K.P."/>
            <person name="Kurian J.P."/>
        </authorList>
    </citation>
    <scope>NUCLEOTIDE SEQUENCE [LARGE SCALE GENOMIC DNA]</scope>
    <source>
        <strain evidence="4 5">5.12</strain>
    </source>
</reference>
<dbReference type="GO" id="GO:0000160">
    <property type="term" value="P:phosphorelay signal transduction system"/>
    <property type="evidence" value="ECO:0007669"/>
    <property type="project" value="UniProtKB-KW"/>
</dbReference>
<reference evidence="5" key="1">
    <citation type="submission" date="2014-12" db="EMBL/GenBank/DDBJ databases">
        <title>Complete genome sequence of a multi-drug resistant Klebsiella pneumoniae.</title>
        <authorList>
            <person name="Hua X."/>
            <person name="Chen Q."/>
            <person name="Li X."/>
            <person name="Feng Y."/>
            <person name="Ruan Z."/>
            <person name="Yu Y."/>
        </authorList>
    </citation>
    <scope>NUCLEOTIDE SEQUENCE [LARGE SCALE GENOMIC DNA]</scope>
    <source>
        <strain evidence="5">5.12</strain>
    </source>
</reference>
<dbReference type="Gene3D" id="1.20.120.160">
    <property type="entry name" value="HPT domain"/>
    <property type="match status" value="1"/>
</dbReference>
<keyword evidence="1" id="KW-0902">Two-component regulatory system</keyword>
<sequence length="114" mass="13142">MDFEKEQYKLWNREAALSRLMGNEELLQRVASIFVNSAPDKINLLEEAIVRHDQDAVRLLSHTLKGSAGEIGLERLWASVAQLETLASSAQVDEWYKQFQLVKEDFMCSMEILR</sequence>
<dbReference type="InterPro" id="IPR008207">
    <property type="entry name" value="Sig_transdc_His_kin_Hpt_dom"/>
</dbReference>
<evidence type="ECO:0000313" key="4">
    <source>
        <dbReference type="EMBL" id="QJR80181.1"/>
    </source>
</evidence>
<proteinExistence type="predicted"/>
<gene>
    <name evidence="4" type="ORF">CA267_005020</name>
</gene>
<dbReference type="EMBL" id="CP052766">
    <property type="protein sequence ID" value="QJR80181.1"/>
    <property type="molecule type" value="Genomic_DNA"/>
</dbReference>
<name>A0A6M4MAF6_9ALTE</name>
<dbReference type="RefSeq" id="WP_075608509.1">
    <property type="nucleotide sequence ID" value="NZ_CP052766.1"/>
</dbReference>
<evidence type="ECO:0000256" key="1">
    <source>
        <dbReference type="ARBA" id="ARBA00023012"/>
    </source>
</evidence>
<evidence type="ECO:0000259" key="3">
    <source>
        <dbReference type="PROSITE" id="PS50894"/>
    </source>
</evidence>
<organism evidence="4 5">
    <name type="scientific">Alteromonas pelagimontana</name>
    <dbReference type="NCBI Taxonomy" id="1858656"/>
    <lineage>
        <taxon>Bacteria</taxon>
        <taxon>Pseudomonadati</taxon>
        <taxon>Pseudomonadota</taxon>
        <taxon>Gammaproteobacteria</taxon>
        <taxon>Alteromonadales</taxon>
        <taxon>Alteromonadaceae</taxon>
        <taxon>Alteromonas/Salinimonas group</taxon>
        <taxon>Alteromonas</taxon>
    </lineage>
</organism>